<comment type="caution">
    <text evidence="2">The sequence shown here is derived from an EMBL/GenBank/DDBJ whole genome shotgun (WGS) entry which is preliminary data.</text>
</comment>
<keyword evidence="1" id="KW-0812">Transmembrane</keyword>
<name>A0ABS2QVI7_9BACI</name>
<evidence type="ECO:0000313" key="2">
    <source>
        <dbReference type="EMBL" id="MBM7703283.1"/>
    </source>
</evidence>
<keyword evidence="3" id="KW-1185">Reference proteome</keyword>
<gene>
    <name evidence="2" type="ORF">JOC83_002130</name>
</gene>
<feature type="transmembrane region" description="Helical" evidence="1">
    <location>
        <begin position="119"/>
        <end position="136"/>
    </location>
</feature>
<dbReference type="Proteomes" id="UP000809829">
    <property type="component" value="Unassembled WGS sequence"/>
</dbReference>
<organism evidence="2 3">
    <name type="scientific">Priestia iocasae</name>
    <dbReference type="NCBI Taxonomy" id="2291674"/>
    <lineage>
        <taxon>Bacteria</taxon>
        <taxon>Bacillati</taxon>
        <taxon>Bacillota</taxon>
        <taxon>Bacilli</taxon>
        <taxon>Bacillales</taxon>
        <taxon>Bacillaceae</taxon>
        <taxon>Priestia</taxon>
    </lineage>
</organism>
<feature type="transmembrane region" description="Helical" evidence="1">
    <location>
        <begin position="157"/>
        <end position="177"/>
    </location>
</feature>
<feature type="transmembrane region" description="Helical" evidence="1">
    <location>
        <begin position="88"/>
        <end position="107"/>
    </location>
</feature>
<feature type="transmembrane region" description="Helical" evidence="1">
    <location>
        <begin position="183"/>
        <end position="204"/>
    </location>
</feature>
<keyword evidence="1" id="KW-1133">Transmembrane helix</keyword>
<dbReference type="RefSeq" id="WP_205186899.1">
    <property type="nucleotide sequence ID" value="NZ_JAFBFC010000003.1"/>
</dbReference>
<keyword evidence="1" id="KW-0472">Membrane</keyword>
<protein>
    <submittedName>
        <fullName evidence="2">Uncharacterized protein</fullName>
    </submittedName>
</protein>
<feature type="transmembrane region" description="Helical" evidence="1">
    <location>
        <begin position="32"/>
        <end position="51"/>
    </location>
</feature>
<evidence type="ECO:0000313" key="3">
    <source>
        <dbReference type="Proteomes" id="UP000809829"/>
    </source>
</evidence>
<sequence>MLKINKDLKPKQLPIHILAQLQPLPVSQIKTLVFGAAIFLLDLLIIVPLLAPPIKLFLYLTLPLLAFISLWALRLLVKNPIHTEMESILFTGWLGVIGAFCYFMLGLKYSYMLGITSPIYYIFSILLFIGANYLFIRRQLNRYATLEPEESKQTPAWHYQLASVSVPAGYMVTHYLMGLSNQLVLSVMMMVYLMLSTFYMFLMAKYFHKYFFIKTNRHLVILSNENRKKKQAKEV</sequence>
<accession>A0ABS2QVI7</accession>
<feature type="transmembrane region" description="Helical" evidence="1">
    <location>
        <begin position="57"/>
        <end position="76"/>
    </location>
</feature>
<dbReference type="EMBL" id="JAFBFC010000003">
    <property type="protein sequence ID" value="MBM7703283.1"/>
    <property type="molecule type" value="Genomic_DNA"/>
</dbReference>
<evidence type="ECO:0000256" key="1">
    <source>
        <dbReference type="SAM" id="Phobius"/>
    </source>
</evidence>
<reference evidence="2 3" key="1">
    <citation type="submission" date="2021-01" db="EMBL/GenBank/DDBJ databases">
        <title>Genomic Encyclopedia of Type Strains, Phase IV (KMG-IV): sequencing the most valuable type-strain genomes for metagenomic binning, comparative biology and taxonomic classification.</title>
        <authorList>
            <person name="Goeker M."/>
        </authorList>
    </citation>
    <scope>NUCLEOTIDE SEQUENCE [LARGE SCALE GENOMIC DNA]</scope>
    <source>
        <strain evidence="2 3">DSM 104297</strain>
    </source>
</reference>
<proteinExistence type="predicted"/>